<keyword evidence="5" id="KW-1185">Reference proteome</keyword>
<dbReference type="EMBL" id="FOJU01000002">
    <property type="protein sequence ID" value="SFA85578.1"/>
    <property type="molecule type" value="Genomic_DNA"/>
</dbReference>
<dbReference type="STRING" id="871651.SAMN05421688_1193"/>
<dbReference type="GO" id="GO:0016787">
    <property type="term" value="F:hydrolase activity"/>
    <property type="evidence" value="ECO:0007669"/>
    <property type="project" value="UniProtKB-KW"/>
</dbReference>
<feature type="coiled-coil region" evidence="1">
    <location>
        <begin position="32"/>
        <end position="90"/>
    </location>
</feature>
<dbReference type="AlphaFoldDB" id="A0A1I0WBD5"/>
<sequence>MIRPLALALLLVGGSAWADDVGEAAARAATSITTAEHALERAESAKDRIRALSTAVRGFEEGLSAVRAGLRTASLREAELKDALEAKQSELAGLLGLLQAVARTPPPAALLHPGGPEGTVQAGLLLADLNPALRAEVEELRADLEEAARLRQMQTEAEATLKSALMSAQTARTELSSAMAARAELPRRFIEDPVKTALLVASADTLTAFAANLDEIPSERPDRLRSDLHGLKGTLPLPVSGTVSRDTRPGILIETQPEALITSPTAATVRYHGPLLDYGNVIILEPGQETLFVLAGAAEVYAEIGQVIPAGHPVGRMGGTATDGADVTRGETLYMEVREGTAAVDPLTWFGIDEE</sequence>
<reference evidence="4 5" key="1">
    <citation type="submission" date="2016-10" db="EMBL/GenBank/DDBJ databases">
        <authorList>
            <person name="de Groot N.N."/>
        </authorList>
    </citation>
    <scope>NUCLEOTIDE SEQUENCE [LARGE SCALE GENOMIC DNA]</scope>
    <source>
        <strain evidence="4 5">DSM 29316</strain>
    </source>
</reference>
<keyword evidence="4" id="KW-0378">Hydrolase</keyword>
<feature type="domain" description="M23ase beta-sheet core" evidence="3">
    <location>
        <begin position="249"/>
        <end position="346"/>
    </location>
</feature>
<name>A0A1I0WBD5_9RHOB</name>
<dbReference type="RefSeq" id="WP_092061697.1">
    <property type="nucleotide sequence ID" value="NZ_FOJU01000002.1"/>
</dbReference>
<organism evidence="4 5">
    <name type="scientific">Poseidonocella pacifica</name>
    <dbReference type="NCBI Taxonomy" id="871651"/>
    <lineage>
        <taxon>Bacteria</taxon>
        <taxon>Pseudomonadati</taxon>
        <taxon>Pseudomonadota</taxon>
        <taxon>Alphaproteobacteria</taxon>
        <taxon>Rhodobacterales</taxon>
        <taxon>Roseobacteraceae</taxon>
        <taxon>Poseidonocella</taxon>
    </lineage>
</organism>
<dbReference type="InterPro" id="IPR011055">
    <property type="entry name" value="Dup_hybrid_motif"/>
</dbReference>
<evidence type="ECO:0000256" key="2">
    <source>
        <dbReference type="SAM" id="SignalP"/>
    </source>
</evidence>
<feature type="chain" id="PRO_5011446592" evidence="2">
    <location>
        <begin position="19"/>
        <end position="355"/>
    </location>
</feature>
<dbReference type="CDD" id="cd12797">
    <property type="entry name" value="M23_peptidase"/>
    <property type="match status" value="1"/>
</dbReference>
<dbReference type="Proteomes" id="UP000198796">
    <property type="component" value="Unassembled WGS sequence"/>
</dbReference>
<dbReference type="SUPFAM" id="SSF51261">
    <property type="entry name" value="Duplicated hybrid motif"/>
    <property type="match status" value="1"/>
</dbReference>
<dbReference type="Pfam" id="PF01551">
    <property type="entry name" value="Peptidase_M23"/>
    <property type="match status" value="1"/>
</dbReference>
<dbReference type="InterPro" id="IPR016047">
    <property type="entry name" value="M23ase_b-sheet_dom"/>
</dbReference>
<feature type="coiled-coil region" evidence="1">
    <location>
        <begin position="130"/>
        <end position="157"/>
    </location>
</feature>
<evidence type="ECO:0000313" key="5">
    <source>
        <dbReference type="Proteomes" id="UP000198796"/>
    </source>
</evidence>
<feature type="signal peptide" evidence="2">
    <location>
        <begin position="1"/>
        <end position="18"/>
    </location>
</feature>
<dbReference type="OrthoDB" id="9809144at2"/>
<keyword evidence="1" id="KW-0175">Coiled coil</keyword>
<evidence type="ECO:0000256" key="1">
    <source>
        <dbReference type="SAM" id="Coils"/>
    </source>
</evidence>
<protein>
    <submittedName>
        <fullName evidence="4">Septal ring factor EnvC, activator of murein hydrolases AmiA and AmiB</fullName>
    </submittedName>
</protein>
<gene>
    <name evidence="4" type="ORF">SAMN05421688_1193</name>
</gene>
<proteinExistence type="predicted"/>
<dbReference type="Gene3D" id="2.70.70.10">
    <property type="entry name" value="Glucose Permease (Domain IIA)"/>
    <property type="match status" value="1"/>
</dbReference>
<evidence type="ECO:0000259" key="3">
    <source>
        <dbReference type="Pfam" id="PF01551"/>
    </source>
</evidence>
<accession>A0A1I0WBD5</accession>
<keyword evidence="2" id="KW-0732">Signal</keyword>
<evidence type="ECO:0000313" key="4">
    <source>
        <dbReference type="EMBL" id="SFA85578.1"/>
    </source>
</evidence>